<dbReference type="GO" id="GO:0016787">
    <property type="term" value="F:hydrolase activity"/>
    <property type="evidence" value="ECO:0007669"/>
    <property type="project" value="UniProtKB-KW"/>
</dbReference>
<gene>
    <name evidence="1" type="ORF">OMM_11703</name>
</gene>
<reference evidence="2" key="1">
    <citation type="submission" date="2012-11" db="EMBL/GenBank/DDBJ databases">
        <authorList>
            <person name="Lucero-Rivera Y.E."/>
            <person name="Tovar-Ramirez D."/>
        </authorList>
    </citation>
    <scope>NUCLEOTIDE SEQUENCE [LARGE SCALE GENOMIC DNA]</scope>
    <source>
        <strain evidence="2">Araruama</strain>
    </source>
</reference>
<dbReference type="Pfam" id="PF19676">
    <property type="entry name" value="DUF6178"/>
    <property type="match status" value="1"/>
</dbReference>
<proteinExistence type="predicted"/>
<dbReference type="Proteomes" id="UP000189670">
    <property type="component" value="Unassembled WGS sequence"/>
</dbReference>
<organism evidence="1 2">
    <name type="scientific">Candidatus Magnetoglobus multicellularis str. Araruama</name>
    <dbReference type="NCBI Taxonomy" id="890399"/>
    <lineage>
        <taxon>Bacteria</taxon>
        <taxon>Pseudomonadati</taxon>
        <taxon>Thermodesulfobacteriota</taxon>
        <taxon>Desulfobacteria</taxon>
        <taxon>Desulfobacterales</taxon>
        <taxon>Desulfobacteraceae</taxon>
        <taxon>Candidatus Magnetoglobus</taxon>
    </lineage>
</organism>
<dbReference type="EMBL" id="ATBP01001431">
    <property type="protein sequence ID" value="ETR67346.1"/>
    <property type="molecule type" value="Genomic_DNA"/>
</dbReference>
<evidence type="ECO:0000313" key="1">
    <source>
        <dbReference type="EMBL" id="ETR67346.1"/>
    </source>
</evidence>
<protein>
    <submittedName>
        <fullName evidence="1">Metal-dependent hydrolase of the beta-lactamase superfamily</fullName>
    </submittedName>
</protein>
<evidence type="ECO:0000313" key="2">
    <source>
        <dbReference type="Proteomes" id="UP000189670"/>
    </source>
</evidence>
<keyword evidence="1" id="KW-0378">Hydrolase</keyword>
<comment type="caution">
    <text evidence="1">The sequence shown here is derived from an EMBL/GenBank/DDBJ whole genome shotgun (WGS) entry which is preliminary data.</text>
</comment>
<feature type="non-terminal residue" evidence="1">
    <location>
        <position position="572"/>
    </location>
</feature>
<name>A0A1V1NXV0_9BACT</name>
<dbReference type="InterPro" id="IPR045750">
    <property type="entry name" value="DUF6178"/>
</dbReference>
<accession>A0A1V1NXV0</accession>
<dbReference type="AlphaFoldDB" id="A0A1V1NXV0"/>
<sequence length="572" mass="66539">MNTIQTSTDSGSPSVAQKINALKEMRKELLTLSPEKALNAIISCKQPLPLVHSIPAQDLFVLIHEIGLNDALPILSMASEQQWLYIMDAQIWKRDRLCMTETTRWLYWLQKSDPIRFIQWVIYNEHSFFYFYLYQNLEILALNEDEDYSDLPDSFFTMDNVFYVTISDYRLTQTLNREAQELREEFILEFFKRLASFDHLEYQKLLLAVSAVLPAEIEEESFRQKNIRLESFGFLPFEEAIGLYQPIPRKTFFKSTQYPSENLSNTINPPQLPVQSIPGGNYFSQALMNMDSDDIRRSSLHVQFACLCNQIISADNIVVTSRETLKKVVDKACGYIHIGIESLLDNHSPEPQLLTKIVNKYPIKHLFQWGFGIVLKVKWKADAWYGHSFVHGQGLPLEFWGERWLGVLGGLLLKRPRYYADFETGELYRDFRSMSDIKHVETVLKQIIALDEMLSFFSVSLNNKSDYQLTFQNMLLTLFARDQLQLSHELLPIPIEQFQPFFESMFISGGINPLLKESFCQWFARQTGFDIDYVNNRLGGVFDQLFDDVCIELGNISLSDLEPRYVYLFLLT</sequence>